<evidence type="ECO:0000256" key="1">
    <source>
        <dbReference type="ARBA" id="ARBA00022729"/>
    </source>
</evidence>
<gene>
    <name evidence="4" type="ORF">SAMN05421788_11752</name>
</gene>
<keyword evidence="1 2" id="KW-0732">Signal</keyword>
<organism evidence="4 5">
    <name type="scientific">Filimonas lacunae</name>
    <dbReference type="NCBI Taxonomy" id="477680"/>
    <lineage>
        <taxon>Bacteria</taxon>
        <taxon>Pseudomonadati</taxon>
        <taxon>Bacteroidota</taxon>
        <taxon>Chitinophagia</taxon>
        <taxon>Chitinophagales</taxon>
        <taxon>Chitinophagaceae</taxon>
        <taxon>Filimonas</taxon>
    </lineage>
</organism>
<dbReference type="InterPro" id="IPR052037">
    <property type="entry name" value="LPS_export_LptA"/>
</dbReference>
<keyword evidence="5" id="KW-1185">Reference proteome</keyword>
<dbReference type="AlphaFoldDB" id="A0A173ME52"/>
<dbReference type="OrthoDB" id="9805931at2"/>
<evidence type="ECO:0000313" key="5">
    <source>
        <dbReference type="Proteomes" id="UP000186917"/>
    </source>
</evidence>
<feature type="chain" id="PRO_5030022827" evidence="2">
    <location>
        <begin position="22"/>
        <end position="548"/>
    </location>
</feature>
<dbReference type="KEGG" id="fln:FLA_1885"/>
<dbReference type="EMBL" id="FTOR01000017">
    <property type="protein sequence ID" value="SIT34584.1"/>
    <property type="molecule type" value="Genomic_DNA"/>
</dbReference>
<accession>A0A173ME52</accession>
<reference evidence="5" key="1">
    <citation type="submission" date="2017-01" db="EMBL/GenBank/DDBJ databases">
        <authorList>
            <person name="Varghese N."/>
            <person name="Submissions S."/>
        </authorList>
    </citation>
    <scope>NUCLEOTIDE SEQUENCE [LARGE SCALE GENOMIC DNA]</scope>
    <source>
        <strain evidence="5">DSM 21054</strain>
    </source>
</reference>
<feature type="domain" description="Organic solvent tolerance-like N-terminal" evidence="3">
    <location>
        <begin position="34"/>
        <end position="190"/>
    </location>
</feature>
<dbReference type="PANTHER" id="PTHR36504:SF1">
    <property type="entry name" value="LIPOPOLYSACCHARIDE EXPORT SYSTEM PROTEIN LPTA"/>
    <property type="match status" value="1"/>
</dbReference>
<dbReference type="GO" id="GO:0015920">
    <property type="term" value="P:lipopolysaccharide transport"/>
    <property type="evidence" value="ECO:0007669"/>
    <property type="project" value="TreeGrafter"/>
</dbReference>
<evidence type="ECO:0000259" key="3">
    <source>
        <dbReference type="Pfam" id="PF13100"/>
    </source>
</evidence>
<sequence length="548" mass="62251">MSRLRISFFFSLLVLAVTATAQNQPQQDSTSKKSDVDIIHGDRVGQRTIDTCVYKILSGNVQLRQGKTLFNCDSVAINETTKILEAFGHVHINDNDSVHTYSDYLRYLMKDRKAFLKDNVRLTDGKGTLTTPTLDYDVPTKTGMYTQGGKLVSEKSVLTSQEGYYYGETRDALFKKNVKLVDPENNVTTDTLWFNTYTRKATFTVPTHIVNKAGTVIDTKDGYYDFNTKRNYFGKRPVIKDGSSILIADDIANDDSTGFGEARGNVIFRDTAQGTTLIANNVKTNKKESALLATENPVIILKQDNDSIYIAADTFYSAKLSSLIQSRYVANVRDSALLNDSIRQPYIITGKNGKDSSNDRFIEAYFNVRIYSDSLQAVCDSLFYSLSDTTFRLFRNPIVWAQRSQITGDTIYIFTANKKPHRMFAFDNSLAVNKVAVKDNFFNQVKGRTMNAYFKDGSIEWTHTKGSQAEYIYYALDEQNRYIGVNKSSSDVIDMYFENKEPTILKLFNAVKGNMSPMGQVDHDNMKLRGFRWQEDRRPKTKYELFGH</sequence>
<proteinExistence type="predicted"/>
<dbReference type="Proteomes" id="UP000186917">
    <property type="component" value="Unassembled WGS sequence"/>
</dbReference>
<dbReference type="PANTHER" id="PTHR36504">
    <property type="entry name" value="LIPOPOLYSACCHARIDE EXPORT SYSTEM PROTEIN LPTA"/>
    <property type="match status" value="1"/>
</dbReference>
<feature type="signal peptide" evidence="2">
    <location>
        <begin position="1"/>
        <end position="21"/>
    </location>
</feature>
<dbReference type="InterPro" id="IPR005653">
    <property type="entry name" value="OstA-like_N"/>
</dbReference>
<evidence type="ECO:0000256" key="2">
    <source>
        <dbReference type="SAM" id="SignalP"/>
    </source>
</evidence>
<protein>
    <submittedName>
        <fullName evidence="4">OstA-like protein</fullName>
    </submittedName>
</protein>
<dbReference type="GO" id="GO:0017089">
    <property type="term" value="F:glycolipid transfer activity"/>
    <property type="evidence" value="ECO:0007669"/>
    <property type="project" value="TreeGrafter"/>
</dbReference>
<dbReference type="Gene3D" id="2.60.450.10">
    <property type="entry name" value="Lipopolysaccharide (LPS) transport protein A like domain"/>
    <property type="match status" value="2"/>
</dbReference>
<dbReference type="GO" id="GO:0009279">
    <property type="term" value="C:cell outer membrane"/>
    <property type="evidence" value="ECO:0007669"/>
    <property type="project" value="TreeGrafter"/>
</dbReference>
<dbReference type="STRING" id="477680.SAMN05421788_11752"/>
<dbReference type="RefSeq" id="WP_076382805.1">
    <property type="nucleotide sequence ID" value="NZ_AP017422.1"/>
</dbReference>
<dbReference type="Pfam" id="PF13100">
    <property type="entry name" value="OstA_2"/>
    <property type="match status" value="1"/>
</dbReference>
<evidence type="ECO:0000313" key="4">
    <source>
        <dbReference type="EMBL" id="SIT34584.1"/>
    </source>
</evidence>
<name>A0A173ME52_9BACT</name>
<dbReference type="GO" id="GO:0030288">
    <property type="term" value="C:outer membrane-bounded periplasmic space"/>
    <property type="evidence" value="ECO:0007669"/>
    <property type="project" value="TreeGrafter"/>
</dbReference>